<dbReference type="EMBL" id="KU686198">
    <property type="protein sequence ID" value="AOV58812.1"/>
    <property type="molecule type" value="Genomic_DNA"/>
</dbReference>
<protein>
    <submittedName>
        <fullName evidence="3">Uncharacterized protein</fullName>
    </submittedName>
</protein>
<dbReference type="KEGG" id="vg:30306358"/>
<dbReference type="GeneID" id="30306358"/>
<sequence>MKNNSKFNPDNNHKQIQIEDDYEDFGYEVKNAKRFKSRAKRSAKFRNYDEFD</sequence>
<dbReference type="EMBL" id="KU686197">
    <property type="protein sequence ID" value="AOV58573.1"/>
    <property type="molecule type" value="Genomic_DNA"/>
</dbReference>
<reference evidence="4 5" key="1">
    <citation type="journal article" date="2016" name="Virology">
        <title>The genomic content and context of auxiliary metabolic genes in marine cyanomyoviruses.</title>
        <authorList>
            <person name="Crummett L.T."/>
            <person name="Puxty R.J."/>
            <person name="Weihe C."/>
            <person name="Marston M.F."/>
            <person name="Martiny J.B."/>
        </authorList>
    </citation>
    <scope>NUCLEOTIDE SEQUENCE [LARGE SCALE GENOMIC DNA]</scope>
    <source>
        <strain evidence="1">0808SB25</strain>
        <strain evidence="2">0910TB04</strain>
        <strain evidence="3">1010CC42</strain>
    </source>
</reference>
<accession>A0A1D8KK72</accession>
<evidence type="ECO:0000313" key="1">
    <source>
        <dbReference type="EMBL" id="AOV58573.1"/>
    </source>
</evidence>
<dbReference type="EMBL" id="KU686199">
    <property type="protein sequence ID" value="AOV59051.1"/>
    <property type="molecule type" value="Genomic_DNA"/>
</dbReference>
<keyword evidence="4" id="KW-1185">Reference proteome</keyword>
<organism evidence="3 4">
    <name type="scientific">Synechococcus phage S-CAM3</name>
    <dbReference type="NCBI Taxonomy" id="1883366"/>
    <lineage>
        <taxon>Viruses</taxon>
        <taxon>Duplodnaviria</taxon>
        <taxon>Heunggongvirae</taxon>
        <taxon>Uroviricota</taxon>
        <taxon>Caudoviricetes</taxon>
        <taxon>Pantevenvirales</taxon>
        <taxon>Kyanoviridae</taxon>
        <taxon>Charybdisvirus</taxon>
        <taxon>Charybdisvirus scam3</taxon>
    </lineage>
</organism>
<evidence type="ECO:0000313" key="2">
    <source>
        <dbReference type="EMBL" id="AOV58812.1"/>
    </source>
</evidence>
<evidence type="ECO:0000313" key="4">
    <source>
        <dbReference type="Proteomes" id="UP000204537"/>
    </source>
</evidence>
<evidence type="ECO:0000313" key="3">
    <source>
        <dbReference type="EMBL" id="AOV59051.1"/>
    </source>
</evidence>
<name>A0A1D8KK72_9CAUD</name>
<dbReference type="RefSeq" id="YP_009321331.1">
    <property type="nucleotide sequence ID" value="NC_031906.1"/>
</dbReference>
<dbReference type="Proteomes" id="UP000204537">
    <property type="component" value="Segment"/>
</dbReference>
<proteinExistence type="predicted"/>
<evidence type="ECO:0000313" key="5">
    <source>
        <dbReference type="Proteomes" id="UP000240804"/>
    </source>
</evidence>
<dbReference type="Proteomes" id="UP000240804">
    <property type="component" value="Segment"/>
</dbReference>
<dbReference type="Proteomes" id="UP000240920">
    <property type="component" value="Segment"/>
</dbReference>
<gene>
    <name evidence="3" type="ORF">C421010_068</name>
    <name evidence="1" type="ORF">S250808_068</name>
    <name evidence="2" type="ORF">T040910_068</name>
</gene>